<sequence>MCYSIGEFSVLTGLSIDTLRYYEKEHLIRVARNAAGRRCYTEDDQNWILFIKRLKETGMAIKEIRDYADLRYQGDMTMQSRLSMLTKHRLFVLAEKKKWEDNLKHLDDKIRIYEEKLNGGFLQSSSS</sequence>
<dbReference type="RefSeq" id="WP_148456478.1">
    <property type="nucleotide sequence ID" value="NZ_VSDO01000005.1"/>
</dbReference>
<dbReference type="EMBL" id="VSDO01000005">
    <property type="protein sequence ID" value="TYA10638.1"/>
    <property type="molecule type" value="Genomic_DNA"/>
</dbReference>
<comment type="caution">
    <text evidence="6">The sequence shown here is derived from an EMBL/GenBank/DDBJ whole genome shotgun (WGS) entry which is preliminary data.</text>
</comment>
<dbReference type="SMART" id="SM00422">
    <property type="entry name" value="HTH_MERR"/>
    <property type="match status" value="1"/>
</dbReference>
<evidence type="ECO:0000256" key="1">
    <source>
        <dbReference type="ARBA" id="ARBA00022491"/>
    </source>
</evidence>
<evidence type="ECO:0000313" key="6">
    <source>
        <dbReference type="EMBL" id="TYA10638.1"/>
    </source>
</evidence>
<keyword evidence="3" id="KW-0238">DNA-binding</keyword>
<dbReference type="OrthoDB" id="9811174at2"/>
<dbReference type="PROSITE" id="PS00552">
    <property type="entry name" value="HTH_MERR_1"/>
    <property type="match status" value="1"/>
</dbReference>
<keyword evidence="2" id="KW-0805">Transcription regulation</keyword>
<accession>A0A5D0CLB7</accession>
<dbReference type="InterPro" id="IPR000551">
    <property type="entry name" value="MerR-type_HTH_dom"/>
</dbReference>
<evidence type="ECO:0000256" key="4">
    <source>
        <dbReference type="ARBA" id="ARBA00023163"/>
    </source>
</evidence>
<dbReference type="CDD" id="cd01109">
    <property type="entry name" value="HTH_YyaN"/>
    <property type="match status" value="1"/>
</dbReference>
<evidence type="ECO:0000259" key="5">
    <source>
        <dbReference type="PROSITE" id="PS50937"/>
    </source>
</evidence>
<dbReference type="Proteomes" id="UP000325218">
    <property type="component" value="Unassembled WGS sequence"/>
</dbReference>
<dbReference type="GO" id="GO:0003677">
    <property type="term" value="F:DNA binding"/>
    <property type="evidence" value="ECO:0007669"/>
    <property type="project" value="UniProtKB-KW"/>
</dbReference>
<keyword evidence="1" id="KW-0678">Repressor</keyword>
<dbReference type="PANTHER" id="PTHR30204">
    <property type="entry name" value="REDOX-CYCLING DRUG-SENSING TRANSCRIPTIONAL ACTIVATOR SOXR"/>
    <property type="match status" value="1"/>
</dbReference>
<proteinExistence type="predicted"/>
<dbReference type="GO" id="GO:0003700">
    <property type="term" value="F:DNA-binding transcription factor activity"/>
    <property type="evidence" value="ECO:0007669"/>
    <property type="project" value="InterPro"/>
</dbReference>
<dbReference type="SUPFAM" id="SSF46955">
    <property type="entry name" value="Putative DNA-binding domain"/>
    <property type="match status" value="1"/>
</dbReference>
<dbReference type="PANTHER" id="PTHR30204:SF69">
    <property type="entry name" value="MERR-FAMILY TRANSCRIPTIONAL REGULATOR"/>
    <property type="match status" value="1"/>
</dbReference>
<dbReference type="InterPro" id="IPR047057">
    <property type="entry name" value="MerR_fam"/>
</dbReference>
<keyword evidence="4" id="KW-0804">Transcription</keyword>
<name>A0A5D0CLB7_9BACL</name>
<gene>
    <name evidence="6" type="ORF">FRY98_22850</name>
</gene>
<dbReference type="Gene3D" id="1.10.1660.10">
    <property type="match status" value="1"/>
</dbReference>
<organism evidence="6 7">
    <name type="scientific">Paenibacillus faecis</name>
    <dbReference type="NCBI Taxonomy" id="862114"/>
    <lineage>
        <taxon>Bacteria</taxon>
        <taxon>Bacillati</taxon>
        <taxon>Bacillota</taxon>
        <taxon>Bacilli</taxon>
        <taxon>Bacillales</taxon>
        <taxon>Paenibacillaceae</taxon>
        <taxon>Paenibacillus</taxon>
    </lineage>
</organism>
<dbReference type="PRINTS" id="PR00040">
    <property type="entry name" value="HTHMERR"/>
</dbReference>
<dbReference type="PROSITE" id="PS50937">
    <property type="entry name" value="HTH_MERR_2"/>
    <property type="match status" value="1"/>
</dbReference>
<evidence type="ECO:0000256" key="3">
    <source>
        <dbReference type="ARBA" id="ARBA00023125"/>
    </source>
</evidence>
<reference evidence="6 7" key="1">
    <citation type="submission" date="2019-08" db="EMBL/GenBank/DDBJ databases">
        <title>Genome sequencing of Paenibacillus faecis DSM 23593(T).</title>
        <authorList>
            <person name="Kook J.-K."/>
            <person name="Park S.-N."/>
            <person name="Lim Y.K."/>
        </authorList>
    </citation>
    <scope>NUCLEOTIDE SEQUENCE [LARGE SCALE GENOMIC DNA]</scope>
    <source>
        <strain evidence="6 7">DSM 23593</strain>
    </source>
</reference>
<dbReference type="AlphaFoldDB" id="A0A5D0CLB7"/>
<dbReference type="InterPro" id="IPR009061">
    <property type="entry name" value="DNA-bd_dom_put_sf"/>
</dbReference>
<dbReference type="Pfam" id="PF13411">
    <property type="entry name" value="MerR_1"/>
    <property type="match status" value="1"/>
</dbReference>
<evidence type="ECO:0000256" key="2">
    <source>
        <dbReference type="ARBA" id="ARBA00023015"/>
    </source>
</evidence>
<evidence type="ECO:0000313" key="7">
    <source>
        <dbReference type="Proteomes" id="UP000325218"/>
    </source>
</evidence>
<keyword evidence="7" id="KW-1185">Reference proteome</keyword>
<feature type="domain" description="HTH merR-type" evidence="5">
    <location>
        <begin position="1"/>
        <end position="70"/>
    </location>
</feature>
<protein>
    <submittedName>
        <fullName evidence="6">MerR family transcriptional regulator</fullName>
    </submittedName>
</protein>